<name>A0A0C3IYQ3_PISTI</name>
<evidence type="ECO:0000313" key="2">
    <source>
        <dbReference type="Proteomes" id="UP000054217"/>
    </source>
</evidence>
<protein>
    <submittedName>
        <fullName evidence="1">Uncharacterized protein</fullName>
    </submittedName>
</protein>
<gene>
    <name evidence="1" type="ORF">M404DRAFT_717765</name>
</gene>
<evidence type="ECO:0000313" key="1">
    <source>
        <dbReference type="EMBL" id="KIO01923.1"/>
    </source>
</evidence>
<organism evidence="1 2">
    <name type="scientific">Pisolithus tinctorius Marx 270</name>
    <dbReference type="NCBI Taxonomy" id="870435"/>
    <lineage>
        <taxon>Eukaryota</taxon>
        <taxon>Fungi</taxon>
        <taxon>Dikarya</taxon>
        <taxon>Basidiomycota</taxon>
        <taxon>Agaricomycotina</taxon>
        <taxon>Agaricomycetes</taxon>
        <taxon>Agaricomycetidae</taxon>
        <taxon>Boletales</taxon>
        <taxon>Sclerodermatineae</taxon>
        <taxon>Pisolithaceae</taxon>
        <taxon>Pisolithus</taxon>
    </lineage>
</organism>
<sequence length="188" mass="21010">MTSLKKGDRVFTGYLRYYGRLGKAFVNRIAICKPGTQRRFREISGRRAWMSRSDIGMDGSDSQPPAVTSSCSYGWGKLRLTVPVVGWSKRLMFCWCKLCITGSLYELSHTLNCNAAQLSIHHYQVHLTLEENPHVKDCQGLGNVLVIVAACHRMSPVALVLLRASSSAGFASSPVHTFQLYCSESYRE</sequence>
<reference evidence="1 2" key="1">
    <citation type="submission" date="2014-04" db="EMBL/GenBank/DDBJ databases">
        <authorList>
            <consortium name="DOE Joint Genome Institute"/>
            <person name="Kuo A."/>
            <person name="Kohler A."/>
            <person name="Costa M.D."/>
            <person name="Nagy L.G."/>
            <person name="Floudas D."/>
            <person name="Copeland A."/>
            <person name="Barry K.W."/>
            <person name="Cichocki N."/>
            <person name="Veneault-Fourrey C."/>
            <person name="LaButti K."/>
            <person name="Lindquist E.A."/>
            <person name="Lipzen A."/>
            <person name="Lundell T."/>
            <person name="Morin E."/>
            <person name="Murat C."/>
            <person name="Sun H."/>
            <person name="Tunlid A."/>
            <person name="Henrissat B."/>
            <person name="Grigoriev I.V."/>
            <person name="Hibbett D.S."/>
            <person name="Martin F."/>
            <person name="Nordberg H.P."/>
            <person name="Cantor M.N."/>
            <person name="Hua S.X."/>
        </authorList>
    </citation>
    <scope>NUCLEOTIDE SEQUENCE [LARGE SCALE GENOMIC DNA]</scope>
    <source>
        <strain evidence="1 2">Marx 270</strain>
    </source>
</reference>
<dbReference type="EMBL" id="KN831984">
    <property type="protein sequence ID" value="KIO01923.1"/>
    <property type="molecule type" value="Genomic_DNA"/>
</dbReference>
<keyword evidence="2" id="KW-1185">Reference proteome</keyword>
<dbReference type="HOGENOM" id="CLU_1441587_0_0_1"/>
<proteinExistence type="predicted"/>
<dbReference type="Proteomes" id="UP000054217">
    <property type="component" value="Unassembled WGS sequence"/>
</dbReference>
<dbReference type="AlphaFoldDB" id="A0A0C3IYQ3"/>
<accession>A0A0C3IYQ3</accession>
<dbReference type="InParanoid" id="A0A0C3IYQ3"/>
<reference evidence="2" key="2">
    <citation type="submission" date="2015-01" db="EMBL/GenBank/DDBJ databases">
        <title>Evolutionary Origins and Diversification of the Mycorrhizal Mutualists.</title>
        <authorList>
            <consortium name="DOE Joint Genome Institute"/>
            <consortium name="Mycorrhizal Genomics Consortium"/>
            <person name="Kohler A."/>
            <person name="Kuo A."/>
            <person name="Nagy L.G."/>
            <person name="Floudas D."/>
            <person name="Copeland A."/>
            <person name="Barry K.W."/>
            <person name="Cichocki N."/>
            <person name="Veneault-Fourrey C."/>
            <person name="LaButti K."/>
            <person name="Lindquist E.A."/>
            <person name="Lipzen A."/>
            <person name="Lundell T."/>
            <person name="Morin E."/>
            <person name="Murat C."/>
            <person name="Riley R."/>
            <person name="Ohm R."/>
            <person name="Sun H."/>
            <person name="Tunlid A."/>
            <person name="Henrissat B."/>
            <person name="Grigoriev I.V."/>
            <person name="Hibbett D.S."/>
            <person name="Martin F."/>
        </authorList>
    </citation>
    <scope>NUCLEOTIDE SEQUENCE [LARGE SCALE GENOMIC DNA]</scope>
    <source>
        <strain evidence="2">Marx 270</strain>
    </source>
</reference>